<dbReference type="InterPro" id="IPR037022">
    <property type="entry name" value="Formyl_trans_C_sf"/>
</dbReference>
<comment type="similarity">
    <text evidence="2 8">Belongs to the Fmt family.</text>
</comment>
<dbReference type="Gene3D" id="3.40.50.170">
    <property type="entry name" value="Formyl transferase, N-terminal domain"/>
    <property type="match status" value="1"/>
</dbReference>
<evidence type="ECO:0000256" key="2">
    <source>
        <dbReference type="ARBA" id="ARBA00010699"/>
    </source>
</evidence>
<sequence>MGSDPIALPLLNWLWESTEGPAVAQIVGVFTQPDRPVGRGQKITANAIKQWALARGLPVYQPETLDTFALDTLASLRADLSLVMAYGHILRDEFIAAPRLGTLNLHASILPAYRGASPIQMAVANGETETGLSLMRIVRELDAGAVADVERVPIAPLDTALEVEAKLAAACVPLLARNLPKLARGELVFHEQDHARATFCRRLEKSDGVLDFTRPAAELAARINGLFPWPACSFQVGEKSIKCGLADVAPSAVASVAAHATGPGTVLGADAEGLLISTGEGILRVRRLQRPGGQMLPAADFLRGNPILAGTVCGQ</sequence>
<evidence type="ECO:0000256" key="5">
    <source>
        <dbReference type="ARBA" id="ARBA00022679"/>
    </source>
</evidence>
<dbReference type="CDD" id="cd08646">
    <property type="entry name" value="FMT_core_Met-tRNA-FMT_N"/>
    <property type="match status" value="1"/>
</dbReference>
<evidence type="ECO:0000259" key="10">
    <source>
        <dbReference type="Pfam" id="PF02911"/>
    </source>
</evidence>
<dbReference type="AlphaFoldDB" id="A0A139STN4"/>
<evidence type="ECO:0000256" key="8">
    <source>
        <dbReference type="HAMAP-Rule" id="MF_00182"/>
    </source>
</evidence>
<evidence type="ECO:0000259" key="9">
    <source>
        <dbReference type="Pfam" id="PF00551"/>
    </source>
</evidence>
<dbReference type="InterPro" id="IPR005794">
    <property type="entry name" value="Fmt"/>
</dbReference>
<evidence type="ECO:0000256" key="1">
    <source>
        <dbReference type="ARBA" id="ARBA00002606"/>
    </source>
</evidence>
<dbReference type="GO" id="GO:0004479">
    <property type="term" value="F:methionyl-tRNA formyltransferase activity"/>
    <property type="evidence" value="ECO:0007669"/>
    <property type="project" value="UniProtKB-UniRule"/>
</dbReference>
<dbReference type="GO" id="GO:0005829">
    <property type="term" value="C:cytosol"/>
    <property type="evidence" value="ECO:0007669"/>
    <property type="project" value="TreeGrafter"/>
</dbReference>
<dbReference type="InterPro" id="IPR002376">
    <property type="entry name" value="Formyl_transf_N"/>
</dbReference>
<gene>
    <name evidence="8" type="primary">fmt</name>
    <name evidence="11" type="ORF">AXK12_01195</name>
</gene>
<dbReference type="Proteomes" id="UP000071392">
    <property type="component" value="Unassembled WGS sequence"/>
</dbReference>
<dbReference type="STRING" id="1548208.AXK12_01195"/>
<dbReference type="Pfam" id="PF00551">
    <property type="entry name" value="Formyl_trans_N"/>
    <property type="match status" value="1"/>
</dbReference>
<evidence type="ECO:0000256" key="7">
    <source>
        <dbReference type="ARBA" id="ARBA00048558"/>
    </source>
</evidence>
<dbReference type="InterPro" id="IPR036477">
    <property type="entry name" value="Formyl_transf_N_sf"/>
</dbReference>
<dbReference type="NCBIfam" id="TIGR00460">
    <property type="entry name" value="fmt"/>
    <property type="match status" value="1"/>
</dbReference>
<name>A0A139STN4_9BACT</name>
<accession>A0A139STN4</accession>
<evidence type="ECO:0000313" key="11">
    <source>
        <dbReference type="EMBL" id="KXU37842.1"/>
    </source>
</evidence>
<dbReference type="InterPro" id="IPR005793">
    <property type="entry name" value="Formyl_trans_C"/>
</dbReference>
<feature type="domain" description="Formyl transferase C-terminal" evidence="10">
    <location>
        <begin position="202"/>
        <end position="305"/>
    </location>
</feature>
<dbReference type="SUPFAM" id="SSF50486">
    <property type="entry name" value="FMT C-terminal domain-like"/>
    <property type="match status" value="1"/>
</dbReference>
<feature type="domain" description="Formyl transferase N-terminal" evidence="9">
    <location>
        <begin position="23"/>
        <end position="170"/>
    </location>
</feature>
<evidence type="ECO:0000256" key="6">
    <source>
        <dbReference type="ARBA" id="ARBA00022917"/>
    </source>
</evidence>
<dbReference type="EMBL" id="LSZP01000004">
    <property type="protein sequence ID" value="KXU37842.1"/>
    <property type="molecule type" value="Genomic_DNA"/>
</dbReference>
<dbReference type="OrthoDB" id="9802815at2"/>
<evidence type="ECO:0000256" key="3">
    <source>
        <dbReference type="ARBA" id="ARBA00012261"/>
    </source>
</evidence>
<dbReference type="PANTHER" id="PTHR11138">
    <property type="entry name" value="METHIONYL-TRNA FORMYLTRANSFERASE"/>
    <property type="match status" value="1"/>
</dbReference>
<feature type="binding site" evidence="8">
    <location>
        <begin position="108"/>
        <end position="111"/>
    </location>
    <ligand>
        <name>(6S)-5,6,7,8-tetrahydrofolate</name>
        <dbReference type="ChEBI" id="CHEBI:57453"/>
    </ligand>
</feature>
<reference evidence="11 12" key="1">
    <citation type="submission" date="2016-02" db="EMBL/GenBank/DDBJ databases">
        <authorList>
            <person name="Wen L."/>
            <person name="He K."/>
            <person name="Yang H."/>
        </authorList>
    </citation>
    <scope>NUCLEOTIDE SEQUENCE [LARGE SCALE GENOMIC DNA]</scope>
    <source>
        <strain evidence="11 12">CV41</strain>
    </source>
</reference>
<protein>
    <recommendedName>
        <fullName evidence="4 8">Methionyl-tRNA formyltransferase</fullName>
        <ecNumber evidence="3 8">2.1.2.9</ecNumber>
    </recommendedName>
</protein>
<keyword evidence="5 8" id="KW-0808">Transferase</keyword>
<keyword evidence="6 8" id="KW-0648">Protein biosynthesis</keyword>
<dbReference type="InterPro" id="IPR041711">
    <property type="entry name" value="Met-tRNA-FMT_N"/>
</dbReference>
<dbReference type="Pfam" id="PF02911">
    <property type="entry name" value="Formyl_trans_C"/>
    <property type="match status" value="1"/>
</dbReference>
<comment type="function">
    <text evidence="1 8">Attaches a formyl group to the free amino group of methionyl-tRNA(fMet). The formyl group appears to play a dual role in the initiator identity of N-formylmethionyl-tRNA by promoting its recognition by IF2 and preventing the misappropriation of this tRNA by the elongation apparatus.</text>
</comment>
<dbReference type="PANTHER" id="PTHR11138:SF5">
    <property type="entry name" value="METHIONYL-TRNA FORMYLTRANSFERASE, MITOCHONDRIAL"/>
    <property type="match status" value="1"/>
</dbReference>
<proteinExistence type="inferred from homology"/>
<dbReference type="InterPro" id="IPR011034">
    <property type="entry name" value="Formyl_transferase-like_C_sf"/>
</dbReference>
<dbReference type="SUPFAM" id="SSF53328">
    <property type="entry name" value="Formyltransferase"/>
    <property type="match status" value="1"/>
</dbReference>
<organism evidence="11 12">
    <name type="scientific">Cephaloticoccus capnophilus</name>
    <dbReference type="NCBI Taxonomy" id="1548208"/>
    <lineage>
        <taxon>Bacteria</taxon>
        <taxon>Pseudomonadati</taxon>
        <taxon>Verrucomicrobiota</taxon>
        <taxon>Opitutia</taxon>
        <taxon>Opitutales</taxon>
        <taxon>Opitutaceae</taxon>
        <taxon>Cephaloticoccus</taxon>
    </lineage>
</organism>
<dbReference type="EC" id="2.1.2.9" evidence="3 8"/>
<keyword evidence="12" id="KW-1185">Reference proteome</keyword>
<comment type="caution">
    <text evidence="11">The sequence shown here is derived from an EMBL/GenBank/DDBJ whole genome shotgun (WGS) entry which is preliminary data.</text>
</comment>
<comment type="catalytic activity">
    <reaction evidence="7 8">
        <text>L-methionyl-tRNA(fMet) + (6R)-10-formyltetrahydrofolate = N-formyl-L-methionyl-tRNA(fMet) + (6S)-5,6,7,8-tetrahydrofolate + H(+)</text>
        <dbReference type="Rhea" id="RHEA:24380"/>
        <dbReference type="Rhea" id="RHEA-COMP:9952"/>
        <dbReference type="Rhea" id="RHEA-COMP:9953"/>
        <dbReference type="ChEBI" id="CHEBI:15378"/>
        <dbReference type="ChEBI" id="CHEBI:57453"/>
        <dbReference type="ChEBI" id="CHEBI:78530"/>
        <dbReference type="ChEBI" id="CHEBI:78844"/>
        <dbReference type="ChEBI" id="CHEBI:195366"/>
        <dbReference type="EC" id="2.1.2.9"/>
    </reaction>
</comment>
<dbReference type="Gene3D" id="3.10.25.10">
    <property type="entry name" value="Formyl transferase, C-terminal domain"/>
    <property type="match status" value="1"/>
</dbReference>
<dbReference type="HAMAP" id="MF_00182">
    <property type="entry name" value="Formyl_trans"/>
    <property type="match status" value="1"/>
</dbReference>
<evidence type="ECO:0000313" key="12">
    <source>
        <dbReference type="Proteomes" id="UP000071392"/>
    </source>
</evidence>
<evidence type="ECO:0000256" key="4">
    <source>
        <dbReference type="ARBA" id="ARBA00016014"/>
    </source>
</evidence>